<dbReference type="SUPFAM" id="SSF47413">
    <property type="entry name" value="lambda repressor-like DNA-binding domains"/>
    <property type="match status" value="1"/>
</dbReference>
<accession>T5KBS4</accession>
<gene>
    <name evidence="5" type="ORF">L687_07080</name>
</gene>
<dbReference type="CDD" id="cd01392">
    <property type="entry name" value="HTH_LacI"/>
    <property type="match status" value="1"/>
</dbReference>
<dbReference type="PROSITE" id="PS00356">
    <property type="entry name" value="HTH_LACI_1"/>
    <property type="match status" value="1"/>
</dbReference>
<dbReference type="AlphaFoldDB" id="T5KBS4"/>
<keyword evidence="1" id="KW-0805">Transcription regulation</keyword>
<organism evidence="5 6">
    <name type="scientific">Microbacterium maritypicum MF109</name>
    <dbReference type="NCBI Taxonomy" id="1333857"/>
    <lineage>
        <taxon>Bacteria</taxon>
        <taxon>Bacillati</taxon>
        <taxon>Actinomycetota</taxon>
        <taxon>Actinomycetes</taxon>
        <taxon>Micrococcales</taxon>
        <taxon>Microbacteriaceae</taxon>
        <taxon>Microbacterium</taxon>
    </lineage>
</organism>
<name>T5KBS4_MICMQ</name>
<dbReference type="InterPro" id="IPR046335">
    <property type="entry name" value="LacI/GalR-like_sensor"/>
</dbReference>
<dbReference type="CDD" id="cd06267">
    <property type="entry name" value="PBP1_LacI_sugar_binding-like"/>
    <property type="match status" value="1"/>
</dbReference>
<dbReference type="InterPro" id="IPR028082">
    <property type="entry name" value="Peripla_BP_I"/>
</dbReference>
<dbReference type="Gene3D" id="1.10.260.40">
    <property type="entry name" value="lambda repressor-like DNA-binding domains"/>
    <property type="match status" value="1"/>
</dbReference>
<sequence length="339" mass="36573">MVKKASVTLHEVAAAAGVSIATVSRALNGKDRVSGRTAEHVAEVAERLGYRVNLIGRGLRAGTGATIGVVVPVISNPFYGELIHRLEDHLQRRGFDLVIADSHGEVDRERDRLRMLVERRVEGIFVVPSDAELSFDAVADTARRVPLVQLDRRVLDLPADFVGVDNDAGIDLAVEHVTARGAHRVVLVSGNDVTSVGRERRAAFEATVRTRSMPREQNIFGEYLLAFGERAAEELLARGPLPDAIIAGDDLVAAGAIAALKRAGKSVPSDVQVTGFDGTMLADVCEPRLTTVVQPFDELAREATEALVRRMDDPEAPYVLSRLAPSLRVAESTTLVAPR</sequence>
<reference evidence="5 6" key="1">
    <citation type="journal article" date="2013" name="Genome Announc.">
        <title>Whole-genome sequences of five oyster-associated bacteria show potential for crude oil hydrocarbon degradation.</title>
        <authorList>
            <person name="Chauhan A."/>
            <person name="Green S."/>
            <person name="Pathak A."/>
            <person name="Thomas J."/>
            <person name="Venkatramanan R."/>
        </authorList>
    </citation>
    <scope>NUCLEOTIDE SEQUENCE [LARGE SCALE GENOMIC DNA]</scope>
    <source>
        <strain evidence="5 6">MF109</strain>
    </source>
</reference>
<dbReference type="SMART" id="SM00354">
    <property type="entry name" value="HTH_LACI"/>
    <property type="match status" value="1"/>
</dbReference>
<dbReference type="InterPro" id="IPR010982">
    <property type="entry name" value="Lambda_DNA-bd_dom_sf"/>
</dbReference>
<evidence type="ECO:0000256" key="1">
    <source>
        <dbReference type="ARBA" id="ARBA00023015"/>
    </source>
</evidence>
<dbReference type="PATRIC" id="fig|1333857.3.peg.3437"/>
<dbReference type="GO" id="GO:0003700">
    <property type="term" value="F:DNA-binding transcription factor activity"/>
    <property type="evidence" value="ECO:0007669"/>
    <property type="project" value="TreeGrafter"/>
</dbReference>
<protein>
    <recommendedName>
        <fullName evidence="4">HTH lacI-type domain-containing protein</fullName>
    </recommendedName>
</protein>
<dbReference type="Pfam" id="PF00356">
    <property type="entry name" value="LacI"/>
    <property type="match status" value="1"/>
</dbReference>
<dbReference type="InterPro" id="IPR000843">
    <property type="entry name" value="HTH_LacI"/>
</dbReference>
<evidence type="ECO:0000313" key="6">
    <source>
        <dbReference type="Proteomes" id="UP000016033"/>
    </source>
</evidence>
<evidence type="ECO:0000256" key="2">
    <source>
        <dbReference type="ARBA" id="ARBA00023125"/>
    </source>
</evidence>
<dbReference type="PANTHER" id="PTHR30146:SF109">
    <property type="entry name" value="HTH-TYPE TRANSCRIPTIONAL REGULATOR GALS"/>
    <property type="match status" value="1"/>
</dbReference>
<comment type="caution">
    <text evidence="5">The sequence shown here is derived from an EMBL/GenBank/DDBJ whole genome shotgun (WGS) entry which is preliminary data.</text>
</comment>
<dbReference type="Pfam" id="PF13377">
    <property type="entry name" value="Peripla_BP_3"/>
    <property type="match status" value="1"/>
</dbReference>
<dbReference type="GO" id="GO:0000976">
    <property type="term" value="F:transcription cis-regulatory region binding"/>
    <property type="evidence" value="ECO:0007669"/>
    <property type="project" value="TreeGrafter"/>
</dbReference>
<dbReference type="SUPFAM" id="SSF53822">
    <property type="entry name" value="Periplasmic binding protein-like I"/>
    <property type="match status" value="1"/>
</dbReference>
<evidence type="ECO:0000259" key="4">
    <source>
        <dbReference type="PROSITE" id="PS50932"/>
    </source>
</evidence>
<feature type="domain" description="HTH lacI-type" evidence="4">
    <location>
        <begin position="7"/>
        <end position="61"/>
    </location>
</feature>
<evidence type="ECO:0000256" key="3">
    <source>
        <dbReference type="ARBA" id="ARBA00023163"/>
    </source>
</evidence>
<evidence type="ECO:0000313" key="5">
    <source>
        <dbReference type="EMBL" id="EQM73032.1"/>
    </source>
</evidence>
<dbReference type="EMBL" id="ATAO01000228">
    <property type="protein sequence ID" value="EQM73032.1"/>
    <property type="molecule type" value="Genomic_DNA"/>
</dbReference>
<dbReference type="PANTHER" id="PTHR30146">
    <property type="entry name" value="LACI-RELATED TRANSCRIPTIONAL REPRESSOR"/>
    <property type="match status" value="1"/>
</dbReference>
<keyword evidence="2" id="KW-0238">DNA-binding</keyword>
<proteinExistence type="predicted"/>
<dbReference type="PROSITE" id="PS50932">
    <property type="entry name" value="HTH_LACI_2"/>
    <property type="match status" value="1"/>
</dbReference>
<keyword evidence="3" id="KW-0804">Transcription</keyword>
<dbReference type="Proteomes" id="UP000016033">
    <property type="component" value="Unassembled WGS sequence"/>
</dbReference>
<dbReference type="Gene3D" id="3.40.50.2300">
    <property type="match status" value="2"/>
</dbReference>